<evidence type="ECO:0000256" key="1">
    <source>
        <dbReference type="SAM" id="MobiDB-lite"/>
    </source>
</evidence>
<feature type="non-terminal residue" evidence="2">
    <location>
        <position position="1"/>
    </location>
</feature>
<gene>
    <name evidence="2" type="ORF">KIPB_011029</name>
</gene>
<accession>A0A9K3D5W8</accession>
<feature type="compositionally biased region" description="Polar residues" evidence="1">
    <location>
        <begin position="23"/>
        <end position="36"/>
    </location>
</feature>
<evidence type="ECO:0000313" key="2">
    <source>
        <dbReference type="EMBL" id="GIQ88716.1"/>
    </source>
</evidence>
<feature type="region of interest" description="Disordered" evidence="1">
    <location>
        <begin position="1"/>
        <end position="131"/>
    </location>
</feature>
<feature type="compositionally biased region" description="Polar residues" evidence="1">
    <location>
        <begin position="47"/>
        <end position="73"/>
    </location>
</feature>
<keyword evidence="3" id="KW-1185">Reference proteome</keyword>
<dbReference type="AlphaFoldDB" id="A0A9K3D5W8"/>
<proteinExistence type="predicted"/>
<comment type="caution">
    <text evidence="2">The sequence shown here is derived from an EMBL/GenBank/DDBJ whole genome shotgun (WGS) entry which is preliminary data.</text>
</comment>
<name>A0A9K3D5W8_9EUKA</name>
<evidence type="ECO:0000313" key="3">
    <source>
        <dbReference type="Proteomes" id="UP000265618"/>
    </source>
</evidence>
<organism evidence="2 3">
    <name type="scientific">Kipferlia bialata</name>
    <dbReference type="NCBI Taxonomy" id="797122"/>
    <lineage>
        <taxon>Eukaryota</taxon>
        <taxon>Metamonada</taxon>
        <taxon>Carpediemonas-like organisms</taxon>
        <taxon>Kipferlia</taxon>
    </lineage>
</organism>
<reference evidence="2 3" key="1">
    <citation type="journal article" date="2018" name="PLoS ONE">
        <title>The draft genome of Kipferlia bialata reveals reductive genome evolution in fornicate parasites.</title>
        <authorList>
            <person name="Tanifuji G."/>
            <person name="Takabayashi S."/>
            <person name="Kume K."/>
            <person name="Takagi M."/>
            <person name="Nakayama T."/>
            <person name="Kamikawa R."/>
            <person name="Inagaki Y."/>
            <person name="Hashimoto T."/>
        </authorList>
    </citation>
    <scope>NUCLEOTIDE SEQUENCE [LARGE SCALE GENOMIC DNA]</scope>
    <source>
        <strain evidence="2">NY0173</strain>
    </source>
</reference>
<protein>
    <submittedName>
        <fullName evidence="2">Uncharacterized protein</fullName>
    </submittedName>
</protein>
<dbReference type="Proteomes" id="UP000265618">
    <property type="component" value="Unassembled WGS sequence"/>
</dbReference>
<sequence>MSSSDQAQRPGGRDLESPLGDYANTSLMASPTQGTQRQERGAYLSRFANSPTGQLGNQAMENSASPTVQSRAGATSPWPRGAVVRSFVGPDVGSPSRPRGKAPLSVRRTPGLRNTGPLRATPIRRTLGGSTLQGQVDETILTHMADPRVLVPFDARP</sequence>
<dbReference type="EMBL" id="BDIP01004323">
    <property type="protein sequence ID" value="GIQ88716.1"/>
    <property type="molecule type" value="Genomic_DNA"/>
</dbReference>